<dbReference type="GO" id="GO:0004402">
    <property type="term" value="F:histone acetyltransferase activity"/>
    <property type="evidence" value="ECO:0007669"/>
    <property type="project" value="InterPro"/>
</dbReference>
<organism evidence="3 4">
    <name type="scientific">Aspergillus brasiliensis (strain CBS 101740 / IMI 381727 / IBT 21946)</name>
    <dbReference type="NCBI Taxonomy" id="767769"/>
    <lineage>
        <taxon>Eukaryota</taxon>
        <taxon>Fungi</taxon>
        <taxon>Dikarya</taxon>
        <taxon>Ascomycota</taxon>
        <taxon>Pezizomycotina</taxon>
        <taxon>Eurotiomycetes</taxon>
        <taxon>Eurotiomycetidae</taxon>
        <taxon>Eurotiales</taxon>
        <taxon>Aspergillaceae</taxon>
        <taxon>Aspergillus</taxon>
        <taxon>Aspergillus subgen. Circumdati</taxon>
    </lineage>
</organism>
<gene>
    <name evidence="3" type="ORF">ASPBRDRAFT_121263</name>
</gene>
<protein>
    <recommendedName>
        <fullName evidence="5">Transcription factor IIIC 90kDa subunit N-terminal domain-containing protein</fullName>
    </recommendedName>
</protein>
<dbReference type="EMBL" id="KV878682">
    <property type="protein sequence ID" value="OJJ73149.1"/>
    <property type="molecule type" value="Genomic_DNA"/>
</dbReference>
<evidence type="ECO:0008006" key="5">
    <source>
        <dbReference type="Google" id="ProtNLM"/>
    </source>
</evidence>
<dbReference type="PANTHER" id="PTHR15496">
    <property type="entry name" value="GENERAL TRANSCRIPTION FACTOR 3C POLYPEPTIDE 4 FAMILY"/>
    <property type="match status" value="1"/>
</dbReference>
<dbReference type="Pfam" id="PF12660">
    <property type="entry name" value="zf-TFIIIC"/>
    <property type="match status" value="2"/>
</dbReference>
<dbReference type="Pfam" id="PF12657">
    <property type="entry name" value="TFIIIC_delta"/>
    <property type="match status" value="1"/>
</dbReference>
<name>A0A1L9UNT5_ASPBC</name>
<dbReference type="STRING" id="767769.A0A1L9UNT5"/>
<dbReference type="Proteomes" id="UP000184499">
    <property type="component" value="Unassembled WGS sequence"/>
</dbReference>
<dbReference type="GO" id="GO:0000127">
    <property type="term" value="C:transcription factor TFIIIC complex"/>
    <property type="evidence" value="ECO:0007669"/>
    <property type="project" value="InterPro"/>
</dbReference>
<keyword evidence="4" id="KW-1185">Reference proteome</keyword>
<dbReference type="OrthoDB" id="6021743at2759"/>
<evidence type="ECO:0000259" key="2">
    <source>
        <dbReference type="Pfam" id="PF12660"/>
    </source>
</evidence>
<dbReference type="InterPro" id="IPR044230">
    <property type="entry name" value="GTF3C4"/>
</dbReference>
<feature type="domain" description="Transcription factor IIIC putative zinc-finger" evidence="2">
    <location>
        <begin position="676"/>
        <end position="737"/>
    </location>
</feature>
<sequence length="739" mass="81560">MLGPLELPLFPSCYDCLSWSDDGELAIAAGEYIQILTPKNPAERSEHDSSQSPINNWHSARFRVNVFTNNEWPTIYPQNRDNFSLGAEQSLSNVVALAWSPPGLAKYRRCVLAVLTSNLLLSLYEPVGLQGKWTRVAILNDALRAHFEPSVKEDGMVLRKSNIRSFAWSSPLKIPAEKHTATSYSVLPAESRWGFYLLSVANDDNDVVVLRMHRLPTELGTPYEASVLSVNSFENTDGNYPKLQSSSILAEVLRSKAKILSMSWGPWFHAPAGDLKDSANGVLAVTHGTTLKVIHLDVHVLSQTRETSSEPQKRIEATSQDITPMFYEGLGGYHFTGPLAWLQTDDSHTVCLAAGTLAGLLLMKASKEPHEGINPNSGRVRLQQLLFYEGPENERETEPPRHIEPISAMLVAMDTESQAPVLYLATAGGFTAAVPFRDSDDEYPIYAVPWKDQLDDVRERYDFDRDLGGLAVARAWGMASCKGMIAAGITVHPGDMIEYRTAAEERLTIIISATDGSQPDEFDSQTVSDRSPEYLRQQREAALGYILHFEDNNDNRQPLSLSILYATACCTIIESKNEALLAQAHKVLVRLATITGVDLNDELSKCSTSKATIAPKSMEMLDGPGGQMFERCEICSAGIAWYSSEEAQCAAGHIFGMFDAALKASQKHIWLTVHPIIVRCSLTSLAIQDPASSKVCSSCGKEYLNEDSVEPSESDMSYTCRTLFDAFDTCVYCNGKYRV</sequence>
<proteinExistence type="predicted"/>
<dbReference type="AlphaFoldDB" id="A0A1L9UNT5"/>
<reference evidence="4" key="1">
    <citation type="journal article" date="2017" name="Genome Biol.">
        <title>Comparative genomics reveals high biological diversity and specific adaptations in the industrially and medically important fungal genus Aspergillus.</title>
        <authorList>
            <person name="de Vries R.P."/>
            <person name="Riley R."/>
            <person name="Wiebenga A."/>
            <person name="Aguilar-Osorio G."/>
            <person name="Amillis S."/>
            <person name="Uchima C.A."/>
            <person name="Anderluh G."/>
            <person name="Asadollahi M."/>
            <person name="Askin M."/>
            <person name="Barry K."/>
            <person name="Battaglia E."/>
            <person name="Bayram O."/>
            <person name="Benocci T."/>
            <person name="Braus-Stromeyer S.A."/>
            <person name="Caldana C."/>
            <person name="Canovas D."/>
            <person name="Cerqueira G.C."/>
            <person name="Chen F."/>
            <person name="Chen W."/>
            <person name="Choi C."/>
            <person name="Clum A."/>
            <person name="Dos Santos R.A."/>
            <person name="Damasio A.R."/>
            <person name="Diallinas G."/>
            <person name="Emri T."/>
            <person name="Fekete E."/>
            <person name="Flipphi M."/>
            <person name="Freyberg S."/>
            <person name="Gallo A."/>
            <person name="Gournas C."/>
            <person name="Habgood R."/>
            <person name="Hainaut M."/>
            <person name="Harispe M.L."/>
            <person name="Henrissat B."/>
            <person name="Hilden K.S."/>
            <person name="Hope R."/>
            <person name="Hossain A."/>
            <person name="Karabika E."/>
            <person name="Karaffa L."/>
            <person name="Karanyi Z."/>
            <person name="Krasevec N."/>
            <person name="Kuo A."/>
            <person name="Kusch H."/>
            <person name="LaButti K."/>
            <person name="Lagendijk E.L."/>
            <person name="Lapidus A."/>
            <person name="Levasseur A."/>
            <person name="Lindquist E."/>
            <person name="Lipzen A."/>
            <person name="Logrieco A.F."/>
            <person name="MacCabe A."/>
            <person name="Maekelae M.R."/>
            <person name="Malavazi I."/>
            <person name="Melin P."/>
            <person name="Meyer V."/>
            <person name="Mielnichuk N."/>
            <person name="Miskei M."/>
            <person name="Molnar A.P."/>
            <person name="Mule G."/>
            <person name="Ngan C.Y."/>
            <person name="Orejas M."/>
            <person name="Orosz E."/>
            <person name="Ouedraogo J.P."/>
            <person name="Overkamp K.M."/>
            <person name="Park H.-S."/>
            <person name="Perrone G."/>
            <person name="Piumi F."/>
            <person name="Punt P.J."/>
            <person name="Ram A.F."/>
            <person name="Ramon A."/>
            <person name="Rauscher S."/>
            <person name="Record E."/>
            <person name="Riano-Pachon D.M."/>
            <person name="Robert V."/>
            <person name="Roehrig J."/>
            <person name="Ruller R."/>
            <person name="Salamov A."/>
            <person name="Salih N.S."/>
            <person name="Samson R.A."/>
            <person name="Sandor E."/>
            <person name="Sanguinetti M."/>
            <person name="Schuetze T."/>
            <person name="Sepcic K."/>
            <person name="Shelest E."/>
            <person name="Sherlock G."/>
            <person name="Sophianopoulou V."/>
            <person name="Squina F.M."/>
            <person name="Sun H."/>
            <person name="Susca A."/>
            <person name="Todd R.B."/>
            <person name="Tsang A."/>
            <person name="Unkles S.E."/>
            <person name="van de Wiele N."/>
            <person name="van Rossen-Uffink D."/>
            <person name="Oliveira J.V."/>
            <person name="Vesth T.C."/>
            <person name="Visser J."/>
            <person name="Yu J.-H."/>
            <person name="Zhou M."/>
            <person name="Andersen M.R."/>
            <person name="Archer D.B."/>
            <person name="Baker S.E."/>
            <person name="Benoit I."/>
            <person name="Brakhage A.A."/>
            <person name="Braus G.H."/>
            <person name="Fischer R."/>
            <person name="Frisvad J.C."/>
            <person name="Goldman G.H."/>
            <person name="Houbraken J."/>
            <person name="Oakley B."/>
            <person name="Pocsi I."/>
            <person name="Scazzocchio C."/>
            <person name="Seiboth B."/>
            <person name="vanKuyk P.A."/>
            <person name="Wortman J."/>
            <person name="Dyer P.S."/>
            <person name="Grigoriev I.V."/>
        </authorList>
    </citation>
    <scope>NUCLEOTIDE SEQUENCE [LARGE SCALE GENOMIC DNA]</scope>
    <source>
        <strain evidence="4">CBS 101740 / IMI 381727 / IBT 21946</strain>
    </source>
</reference>
<dbReference type="PANTHER" id="PTHR15496:SF2">
    <property type="entry name" value="GENERAL TRANSCRIPTION FACTOR 3C POLYPEPTIDE 4"/>
    <property type="match status" value="1"/>
</dbReference>
<evidence type="ECO:0000313" key="3">
    <source>
        <dbReference type="EMBL" id="OJJ73149.1"/>
    </source>
</evidence>
<evidence type="ECO:0000259" key="1">
    <source>
        <dbReference type="Pfam" id="PF12657"/>
    </source>
</evidence>
<dbReference type="GeneID" id="93569900"/>
<dbReference type="OMA" id="RIRAFAW"/>
<dbReference type="InterPro" id="IPR024761">
    <property type="entry name" value="TFIIIC_delta_N"/>
</dbReference>
<feature type="domain" description="Transcription factor IIIC 90kDa subunit N-terminal" evidence="1">
    <location>
        <begin position="19"/>
        <end position="512"/>
    </location>
</feature>
<dbReference type="RefSeq" id="XP_067480397.1">
    <property type="nucleotide sequence ID" value="XM_067617412.1"/>
</dbReference>
<feature type="domain" description="Transcription factor IIIC putative zinc-finger" evidence="2">
    <location>
        <begin position="620"/>
        <end position="655"/>
    </location>
</feature>
<dbReference type="GO" id="GO:0006384">
    <property type="term" value="P:transcription initiation at RNA polymerase III promoter"/>
    <property type="evidence" value="ECO:0007669"/>
    <property type="project" value="InterPro"/>
</dbReference>
<evidence type="ECO:0000313" key="4">
    <source>
        <dbReference type="Proteomes" id="UP000184499"/>
    </source>
</evidence>
<dbReference type="InterPro" id="IPR024764">
    <property type="entry name" value="TFIIIC_Znf"/>
</dbReference>
<accession>A0A1L9UNT5</accession>
<dbReference type="VEuPathDB" id="FungiDB:ASPBRDRAFT_121263"/>